<dbReference type="PANTHER" id="PTHR42860:SF2">
    <property type="entry name" value="BLL4160 PROTEIN"/>
    <property type="match status" value="1"/>
</dbReference>
<evidence type="ECO:0000313" key="2">
    <source>
        <dbReference type="Proteomes" id="UP000199048"/>
    </source>
</evidence>
<name>A0A1I4PUI2_9HYPH</name>
<proteinExistence type="predicted"/>
<keyword evidence="2" id="KW-1185">Reference proteome</keyword>
<protein>
    <submittedName>
        <fullName evidence="1">Iron complex transport system substrate-binding protein</fullName>
    </submittedName>
</protein>
<organism evidence="1 2">
    <name type="scientific">Methylobacterium pseudosasicola</name>
    <dbReference type="NCBI Taxonomy" id="582667"/>
    <lineage>
        <taxon>Bacteria</taxon>
        <taxon>Pseudomonadati</taxon>
        <taxon>Pseudomonadota</taxon>
        <taxon>Alphaproteobacteria</taxon>
        <taxon>Hyphomicrobiales</taxon>
        <taxon>Methylobacteriaceae</taxon>
        <taxon>Methylobacterium</taxon>
    </lineage>
</organism>
<dbReference type="PANTHER" id="PTHR42860">
    <property type="entry name" value="VITAMIN B12-BINDING PROTEIN"/>
    <property type="match status" value="1"/>
</dbReference>
<dbReference type="STRING" id="582667.SAMN05192568_102678"/>
<accession>A0A1I4PUI2</accession>
<evidence type="ECO:0000313" key="1">
    <source>
        <dbReference type="EMBL" id="SFM31469.1"/>
    </source>
</evidence>
<dbReference type="SUPFAM" id="SSF53807">
    <property type="entry name" value="Helical backbone' metal receptor"/>
    <property type="match status" value="1"/>
</dbReference>
<dbReference type="InterPro" id="IPR051030">
    <property type="entry name" value="Vitamin_B12-ABC_binding"/>
</dbReference>
<dbReference type="Gene3D" id="3.40.50.1980">
    <property type="entry name" value="Nitrogenase molybdenum iron protein domain"/>
    <property type="match status" value="1"/>
</dbReference>
<dbReference type="AlphaFoldDB" id="A0A1I4PUI2"/>
<sequence length="100" mass="11383">MLRTVSVLVDARDRAEALVRGHEERLEAVAGQSRRRPRPRVYTEEWDEPLITGMRWMSVLVRIACSDDVFPEPARQPAAKYRIVTPEAVLACRPEVILAS</sequence>
<reference evidence="2" key="1">
    <citation type="submission" date="2016-10" db="EMBL/GenBank/DDBJ databases">
        <authorList>
            <person name="Varghese N."/>
            <person name="Submissions S."/>
        </authorList>
    </citation>
    <scope>NUCLEOTIDE SEQUENCE [LARGE SCALE GENOMIC DNA]</scope>
    <source>
        <strain evidence="2">BL36</strain>
    </source>
</reference>
<dbReference type="Proteomes" id="UP000199048">
    <property type="component" value="Unassembled WGS sequence"/>
</dbReference>
<dbReference type="EMBL" id="FOTK01000026">
    <property type="protein sequence ID" value="SFM31469.1"/>
    <property type="molecule type" value="Genomic_DNA"/>
</dbReference>
<gene>
    <name evidence="1" type="ORF">SAMN05192568_102678</name>
</gene>